<evidence type="ECO:0000256" key="2">
    <source>
        <dbReference type="SAM" id="Phobius"/>
    </source>
</evidence>
<proteinExistence type="predicted"/>
<keyword evidence="2" id="KW-1133">Transmembrane helix</keyword>
<evidence type="ECO:0008006" key="4">
    <source>
        <dbReference type="Google" id="ProtNLM"/>
    </source>
</evidence>
<dbReference type="AlphaFoldDB" id="A0AB39HMQ7"/>
<dbReference type="RefSeq" id="WP_368654324.1">
    <property type="nucleotide sequence ID" value="NZ_CP162599.1"/>
</dbReference>
<name>A0AB39HMQ7_9BACI</name>
<protein>
    <recommendedName>
        <fullName evidence="4">ABC transporter permease</fullName>
    </recommendedName>
</protein>
<feature type="transmembrane region" description="Helical" evidence="2">
    <location>
        <begin position="237"/>
        <end position="257"/>
    </location>
</feature>
<dbReference type="EMBL" id="CP162599">
    <property type="protein sequence ID" value="XDK33646.1"/>
    <property type="molecule type" value="Genomic_DNA"/>
</dbReference>
<accession>A0AB39HMQ7</accession>
<reference evidence="3" key="1">
    <citation type="submission" date="2024-07" db="EMBL/GenBank/DDBJ databases">
        <title>Halotolerant mesophilic bacterium Ornithinibacillus sp. 4-3, sp. nov., isolated from soil.</title>
        <authorList>
            <person name="Sidarenka A.V."/>
            <person name="Guliayeva D.E."/>
            <person name="Leanovich S.I."/>
            <person name="Hileuskaya K.S."/>
            <person name="Akhremchuk A.E."/>
            <person name="Sikolenko M.A."/>
            <person name="Valentovich L.N."/>
        </authorList>
    </citation>
    <scope>NUCLEOTIDE SEQUENCE</scope>
    <source>
        <strain evidence="3">4-3</strain>
    </source>
</reference>
<evidence type="ECO:0000313" key="3">
    <source>
        <dbReference type="EMBL" id="XDK33646.1"/>
    </source>
</evidence>
<sequence>MSEDKELHKLEKKWASRMERFTTPEPTREQTFMLLDNIRNQAVEEQPQDMRAELEQLQKSRTRLEQMFDLLASQWTFYGMRSWILTAILMLILTISVYGNDPGESGFSLWLKGMSFLMIILIAYAFRPRNEGNATLEELSYYPLIQQMFARFVIVMGVQLILALPLTFFLLGSASTMAYIFGTFTPLFFFGSVGFASTFWLGGSAGTIITSFLWFMQILLDGQVKSFSLFRLPESDWFMLANVFLLLLSILLLWSIVLKREKAGQ</sequence>
<gene>
    <name evidence="3" type="ORF">AB4Y30_04650</name>
</gene>
<keyword evidence="2" id="KW-0812">Transmembrane</keyword>
<feature type="transmembrane region" description="Helical" evidence="2">
    <location>
        <begin position="187"/>
        <end position="216"/>
    </location>
</feature>
<keyword evidence="2" id="KW-0472">Membrane</keyword>
<feature type="transmembrane region" description="Helical" evidence="2">
    <location>
        <begin position="109"/>
        <end position="127"/>
    </location>
</feature>
<evidence type="ECO:0000256" key="1">
    <source>
        <dbReference type="SAM" id="Coils"/>
    </source>
</evidence>
<feature type="transmembrane region" description="Helical" evidence="2">
    <location>
        <begin position="148"/>
        <end position="181"/>
    </location>
</feature>
<feature type="transmembrane region" description="Helical" evidence="2">
    <location>
        <begin position="75"/>
        <end position="97"/>
    </location>
</feature>
<organism evidence="3">
    <name type="scientific">Ornithinibacillus sp. 4-3</name>
    <dbReference type="NCBI Taxonomy" id="3231488"/>
    <lineage>
        <taxon>Bacteria</taxon>
        <taxon>Bacillati</taxon>
        <taxon>Bacillota</taxon>
        <taxon>Bacilli</taxon>
        <taxon>Bacillales</taxon>
        <taxon>Bacillaceae</taxon>
        <taxon>Ornithinibacillus</taxon>
    </lineage>
</organism>
<keyword evidence="1" id="KW-0175">Coiled coil</keyword>
<feature type="coiled-coil region" evidence="1">
    <location>
        <begin position="40"/>
        <end position="74"/>
    </location>
</feature>